<dbReference type="AlphaFoldDB" id="A0A1Y2AL09"/>
<feature type="region of interest" description="Disordered" evidence="1">
    <location>
        <begin position="285"/>
        <end position="340"/>
    </location>
</feature>
<feature type="transmembrane region" description="Helical" evidence="2">
    <location>
        <begin position="148"/>
        <end position="168"/>
    </location>
</feature>
<dbReference type="InterPro" id="IPR022127">
    <property type="entry name" value="STIMATE/YPL162C"/>
</dbReference>
<feature type="transmembrane region" description="Helical" evidence="2">
    <location>
        <begin position="180"/>
        <end position="203"/>
    </location>
</feature>
<feature type="transmembrane region" description="Helical" evidence="2">
    <location>
        <begin position="22"/>
        <end position="44"/>
    </location>
</feature>
<keyword evidence="4" id="KW-1185">Reference proteome</keyword>
<keyword evidence="2" id="KW-0812">Transmembrane</keyword>
<evidence type="ECO:0000313" key="3">
    <source>
        <dbReference type="EMBL" id="ORY22970.1"/>
    </source>
</evidence>
<evidence type="ECO:0000256" key="2">
    <source>
        <dbReference type="SAM" id="Phobius"/>
    </source>
</evidence>
<dbReference type="OrthoDB" id="431202at2759"/>
<gene>
    <name evidence="3" type="ORF">BCR39DRAFT_550293</name>
</gene>
<feature type="region of interest" description="Disordered" evidence="1">
    <location>
        <begin position="226"/>
        <end position="269"/>
    </location>
</feature>
<dbReference type="InParanoid" id="A0A1Y2AL09"/>
<protein>
    <submittedName>
        <fullName evidence="3">Vaculolar membrane protein-domain-containing protein</fullName>
    </submittedName>
</protein>
<comment type="caution">
    <text evidence="3">The sequence shown here is derived from an EMBL/GenBank/DDBJ whole genome shotgun (WGS) entry which is preliminary data.</text>
</comment>
<dbReference type="Pfam" id="PF12400">
    <property type="entry name" value="STIMATE"/>
    <property type="match status" value="1"/>
</dbReference>
<organism evidence="3 4">
    <name type="scientific">Naematelia encephala</name>
    <dbReference type="NCBI Taxonomy" id="71784"/>
    <lineage>
        <taxon>Eukaryota</taxon>
        <taxon>Fungi</taxon>
        <taxon>Dikarya</taxon>
        <taxon>Basidiomycota</taxon>
        <taxon>Agaricomycotina</taxon>
        <taxon>Tremellomycetes</taxon>
        <taxon>Tremellales</taxon>
        <taxon>Naemateliaceae</taxon>
        <taxon>Naematelia</taxon>
    </lineage>
</organism>
<evidence type="ECO:0000313" key="4">
    <source>
        <dbReference type="Proteomes" id="UP000193986"/>
    </source>
</evidence>
<dbReference type="PANTHER" id="PTHR31735">
    <property type="entry name" value="VACUOLAR MEMBRANE PROTEIN YPL162C"/>
    <property type="match status" value="1"/>
</dbReference>
<feature type="compositionally biased region" description="Polar residues" evidence="1">
    <location>
        <begin position="232"/>
        <end position="248"/>
    </location>
</feature>
<dbReference type="STRING" id="71784.A0A1Y2AL09"/>
<feature type="compositionally biased region" description="Basic and acidic residues" evidence="1">
    <location>
        <begin position="295"/>
        <end position="315"/>
    </location>
</feature>
<dbReference type="PANTHER" id="PTHR31735:SF1">
    <property type="entry name" value="VACUOLAR MEMBRANE PROTEIN YPL162C"/>
    <property type="match status" value="1"/>
</dbReference>
<dbReference type="EMBL" id="MCFC01000085">
    <property type="protein sequence ID" value="ORY22970.1"/>
    <property type="molecule type" value="Genomic_DNA"/>
</dbReference>
<feature type="transmembrane region" description="Helical" evidence="2">
    <location>
        <begin position="94"/>
        <end position="114"/>
    </location>
</feature>
<reference evidence="3 4" key="1">
    <citation type="submission" date="2016-07" db="EMBL/GenBank/DDBJ databases">
        <title>Pervasive Adenine N6-methylation of Active Genes in Fungi.</title>
        <authorList>
            <consortium name="DOE Joint Genome Institute"/>
            <person name="Mondo S.J."/>
            <person name="Dannebaum R.O."/>
            <person name="Kuo R.C."/>
            <person name="Labutti K."/>
            <person name="Haridas S."/>
            <person name="Kuo A."/>
            <person name="Salamov A."/>
            <person name="Ahrendt S.R."/>
            <person name="Lipzen A."/>
            <person name="Sullivan W."/>
            <person name="Andreopoulos W.B."/>
            <person name="Clum A."/>
            <person name="Lindquist E."/>
            <person name="Daum C."/>
            <person name="Ramamoorthy G.K."/>
            <person name="Gryganskyi A."/>
            <person name="Culley D."/>
            <person name="Magnuson J.K."/>
            <person name="James T.Y."/>
            <person name="O'Malley M.A."/>
            <person name="Stajich J.E."/>
            <person name="Spatafora J.W."/>
            <person name="Visel A."/>
            <person name="Grigoriev I.V."/>
        </authorList>
    </citation>
    <scope>NUCLEOTIDE SEQUENCE [LARGE SCALE GENOMIC DNA]</scope>
    <source>
        <strain evidence="3 4">68-887.2</strain>
    </source>
</reference>
<sequence length="340" mass="37119">MYIRPPPVHDPPPASDPAQCRLLGPTALVVQALMGVIVLCSLVLKRHFENPKRPWKQFVMDVGKQLVGQGVVHALNVLISDLVAHHASNNPCSLYFLNVLIDTTIGVGIFYVALKAFTWFLTKPLGLKGFVSGEYGNPPEMRYWWKQLLPYLLSLIAMKLLVLLPLILPRISTALLRFSYAVLGFLSPNAQVVVVMAIFPLIMNVIQFCIVDQIVKAEKPTDYARLSEGQEDQNPIKGTSGSPLTPNTPLRIATPDGYGSTGASPRGGSPARYAVWENLTLPDFARSGAPSPDTIIRDDLSTSRTTDESQREARRSLSPPARRGALDNQDTGLGLTGING</sequence>
<evidence type="ECO:0000256" key="1">
    <source>
        <dbReference type="SAM" id="MobiDB-lite"/>
    </source>
</evidence>
<proteinExistence type="predicted"/>
<dbReference type="Proteomes" id="UP000193986">
    <property type="component" value="Unassembled WGS sequence"/>
</dbReference>
<name>A0A1Y2AL09_9TREE</name>
<keyword evidence="2" id="KW-0472">Membrane</keyword>
<keyword evidence="2" id="KW-1133">Transmembrane helix</keyword>
<dbReference type="GO" id="GO:0016020">
    <property type="term" value="C:membrane"/>
    <property type="evidence" value="ECO:0007669"/>
    <property type="project" value="TreeGrafter"/>
</dbReference>
<accession>A0A1Y2AL09</accession>